<dbReference type="EMBL" id="JMIU01000002">
    <property type="protein sequence ID" value="KDN94715.1"/>
    <property type="molecule type" value="Genomic_DNA"/>
</dbReference>
<reference evidence="2 3" key="1">
    <citation type="submission" date="2014-04" db="EMBL/GenBank/DDBJ databases">
        <title>Draft genome sequence of Hydrogenovibrio marinus MH-110, a model organism for aerobic H2 metabolism.</title>
        <authorList>
            <person name="Cha H.J."/>
            <person name="Jo B.H."/>
            <person name="Hwang B.H."/>
        </authorList>
    </citation>
    <scope>NUCLEOTIDE SEQUENCE [LARGE SCALE GENOMIC DNA]</scope>
    <source>
        <strain evidence="2 3">MH-110</strain>
    </source>
</reference>
<accession>A0A066ZXB7</accession>
<dbReference type="STRING" id="28885.EI16_12525"/>
<dbReference type="AlphaFoldDB" id="A0A066ZXB7"/>
<dbReference type="RefSeq" id="WP_029913447.1">
    <property type="nucleotide sequence ID" value="NZ_JMIU01000002.1"/>
</dbReference>
<evidence type="ECO:0000256" key="1">
    <source>
        <dbReference type="SAM" id="SignalP"/>
    </source>
</evidence>
<sequence>MNRNSIFFGLILSLASHLSFAESTTCNGKFPNPLTDYCWSGVFPIKVAGVTLFGSDQEDNNSTSHASALCKCGDVSTGNIKVGTTMSFWEPITMVDVVRQPFCFAGLGGMDMGKVVDAPHMGISQIDGGAVSQSSFYQVHWYANPILYWLGALSGSTCLDRSPFDILDITEVNPVWNDEELALITTNPDAYLYANPVAGLACPADCVTASAGFPNDKAYWCAGCQGRMFPLTGTVPQHIGTVQATSLVMQKFINMAHRQLMIWGADATGGDDQVGLCYKYPKYMMAKSDYKYAMLFPTPERKHDGKCAQPLGRTTAVWGAGTTFPFHGEDVVYELLRKRDCCEGAFSLGN</sequence>
<proteinExistence type="predicted"/>
<name>A0A066ZXB7_HYDMR</name>
<protein>
    <recommendedName>
        <fullName evidence="4">Conjugal transfer protein</fullName>
    </recommendedName>
</protein>
<keyword evidence="1" id="KW-0732">Signal</keyword>
<evidence type="ECO:0000313" key="2">
    <source>
        <dbReference type="EMBL" id="KDN94715.1"/>
    </source>
</evidence>
<dbReference type="Proteomes" id="UP000027341">
    <property type="component" value="Unassembled WGS sequence"/>
</dbReference>
<dbReference type="Pfam" id="PF06834">
    <property type="entry name" value="TraU"/>
    <property type="match status" value="1"/>
</dbReference>
<evidence type="ECO:0008006" key="4">
    <source>
        <dbReference type="Google" id="ProtNLM"/>
    </source>
</evidence>
<organism evidence="2 3">
    <name type="scientific">Hydrogenovibrio marinus</name>
    <dbReference type="NCBI Taxonomy" id="28885"/>
    <lineage>
        <taxon>Bacteria</taxon>
        <taxon>Pseudomonadati</taxon>
        <taxon>Pseudomonadota</taxon>
        <taxon>Gammaproteobacteria</taxon>
        <taxon>Thiotrichales</taxon>
        <taxon>Piscirickettsiaceae</taxon>
        <taxon>Hydrogenovibrio</taxon>
    </lineage>
</organism>
<feature type="signal peptide" evidence="1">
    <location>
        <begin position="1"/>
        <end position="21"/>
    </location>
</feature>
<dbReference type="InterPro" id="IPR009649">
    <property type="entry name" value="TraU"/>
</dbReference>
<feature type="chain" id="PRO_5001636878" description="Conjugal transfer protein" evidence="1">
    <location>
        <begin position="22"/>
        <end position="350"/>
    </location>
</feature>
<keyword evidence="3" id="KW-1185">Reference proteome</keyword>
<evidence type="ECO:0000313" key="3">
    <source>
        <dbReference type="Proteomes" id="UP000027341"/>
    </source>
</evidence>
<comment type="caution">
    <text evidence="2">The sequence shown here is derived from an EMBL/GenBank/DDBJ whole genome shotgun (WGS) entry which is preliminary data.</text>
</comment>
<gene>
    <name evidence="2" type="ORF">EI16_12525</name>
</gene>